<dbReference type="SMART" id="SM00086">
    <property type="entry name" value="PAC"/>
    <property type="match status" value="2"/>
</dbReference>
<proteinExistence type="predicted"/>
<keyword evidence="10" id="KW-1185">Reference proteome</keyword>
<dbReference type="PROSITE" id="PS50109">
    <property type="entry name" value="HIS_KIN"/>
    <property type="match status" value="1"/>
</dbReference>
<dbReference type="InterPro" id="IPR036890">
    <property type="entry name" value="HATPase_C_sf"/>
</dbReference>
<name>A0ABM5V4Y7_9BURK</name>
<dbReference type="PROSITE" id="PS50110">
    <property type="entry name" value="RESPONSE_REGULATORY"/>
    <property type="match status" value="1"/>
</dbReference>
<dbReference type="InterPro" id="IPR001610">
    <property type="entry name" value="PAC"/>
</dbReference>
<dbReference type="Gene3D" id="1.10.287.130">
    <property type="match status" value="1"/>
</dbReference>
<dbReference type="SUPFAM" id="SSF52172">
    <property type="entry name" value="CheY-like"/>
    <property type="match status" value="1"/>
</dbReference>
<keyword evidence="3 4" id="KW-0597">Phosphoprotein</keyword>
<dbReference type="RefSeq" id="WP_053200461.1">
    <property type="nucleotide sequence ID" value="NZ_CP011409.1"/>
</dbReference>
<evidence type="ECO:0000259" key="8">
    <source>
        <dbReference type="PROSITE" id="PS50113"/>
    </source>
</evidence>
<dbReference type="SMART" id="SM00388">
    <property type="entry name" value="HisKA"/>
    <property type="match status" value="1"/>
</dbReference>
<evidence type="ECO:0000256" key="4">
    <source>
        <dbReference type="PROSITE-ProRule" id="PRU00169"/>
    </source>
</evidence>
<feature type="modified residue" description="4-aspartylphosphate" evidence="4">
    <location>
        <position position="574"/>
    </location>
</feature>
<accession>A0ABM5V4Y7</accession>
<comment type="catalytic activity">
    <reaction evidence="1">
        <text>ATP + protein L-histidine = ADP + protein N-phospho-L-histidine.</text>
        <dbReference type="EC" id="2.7.13.3"/>
    </reaction>
</comment>
<dbReference type="SUPFAM" id="SSF55785">
    <property type="entry name" value="PYP-like sensor domain (PAS domain)"/>
    <property type="match status" value="2"/>
</dbReference>
<dbReference type="InterPro" id="IPR035965">
    <property type="entry name" value="PAS-like_dom_sf"/>
</dbReference>
<keyword evidence="9" id="KW-0808">Transferase</keyword>
<dbReference type="Pfam" id="PF02518">
    <property type="entry name" value="HATPase_c"/>
    <property type="match status" value="1"/>
</dbReference>
<dbReference type="PANTHER" id="PTHR43065">
    <property type="entry name" value="SENSOR HISTIDINE KINASE"/>
    <property type="match status" value="1"/>
</dbReference>
<evidence type="ECO:0000256" key="3">
    <source>
        <dbReference type="ARBA" id="ARBA00022553"/>
    </source>
</evidence>
<keyword evidence="9" id="KW-0418">Kinase</keyword>
<dbReference type="Pfam" id="PF13426">
    <property type="entry name" value="PAS_9"/>
    <property type="match status" value="2"/>
</dbReference>
<dbReference type="SUPFAM" id="SSF55874">
    <property type="entry name" value="ATPase domain of HSP90 chaperone/DNA topoisomerase II/histidine kinase"/>
    <property type="match status" value="1"/>
</dbReference>
<feature type="domain" description="Histidine kinase" evidence="5">
    <location>
        <begin position="288"/>
        <end position="507"/>
    </location>
</feature>
<dbReference type="Proteomes" id="UP000063429">
    <property type="component" value="Chromosome"/>
</dbReference>
<feature type="domain" description="PAS" evidence="7">
    <location>
        <begin position="141"/>
        <end position="214"/>
    </location>
</feature>
<dbReference type="NCBIfam" id="TIGR00229">
    <property type="entry name" value="sensory_box"/>
    <property type="match status" value="2"/>
</dbReference>
<evidence type="ECO:0000256" key="2">
    <source>
        <dbReference type="ARBA" id="ARBA00012438"/>
    </source>
</evidence>
<organism evidence="9 10">
    <name type="scientific">Herbaspirillum hiltneri N3</name>
    <dbReference type="NCBI Taxonomy" id="1262470"/>
    <lineage>
        <taxon>Bacteria</taxon>
        <taxon>Pseudomonadati</taxon>
        <taxon>Pseudomonadota</taxon>
        <taxon>Betaproteobacteria</taxon>
        <taxon>Burkholderiales</taxon>
        <taxon>Oxalobacteraceae</taxon>
        <taxon>Herbaspirillum</taxon>
    </lineage>
</organism>
<evidence type="ECO:0000256" key="1">
    <source>
        <dbReference type="ARBA" id="ARBA00000085"/>
    </source>
</evidence>
<dbReference type="CDD" id="cd00130">
    <property type="entry name" value="PAS"/>
    <property type="match status" value="2"/>
</dbReference>
<dbReference type="SMART" id="SM00091">
    <property type="entry name" value="PAS"/>
    <property type="match status" value="3"/>
</dbReference>
<dbReference type="InterPro" id="IPR003594">
    <property type="entry name" value="HATPase_dom"/>
</dbReference>
<dbReference type="PROSITE" id="PS50113">
    <property type="entry name" value="PAC"/>
    <property type="match status" value="2"/>
</dbReference>
<evidence type="ECO:0000313" key="9">
    <source>
        <dbReference type="EMBL" id="AKZ64693.1"/>
    </source>
</evidence>
<feature type="domain" description="Response regulatory" evidence="6">
    <location>
        <begin position="524"/>
        <end position="640"/>
    </location>
</feature>
<dbReference type="SMART" id="SM00387">
    <property type="entry name" value="HATPase_c"/>
    <property type="match status" value="1"/>
</dbReference>
<dbReference type="CDD" id="cd00082">
    <property type="entry name" value="HisKA"/>
    <property type="match status" value="1"/>
</dbReference>
<dbReference type="GO" id="GO:0016301">
    <property type="term" value="F:kinase activity"/>
    <property type="evidence" value="ECO:0007669"/>
    <property type="project" value="UniProtKB-KW"/>
</dbReference>
<protein>
    <recommendedName>
        <fullName evidence="2">histidine kinase</fullName>
        <ecNumber evidence="2">2.7.13.3</ecNumber>
    </recommendedName>
</protein>
<dbReference type="InterPro" id="IPR001789">
    <property type="entry name" value="Sig_transdc_resp-reg_receiver"/>
</dbReference>
<feature type="domain" description="PAS" evidence="7">
    <location>
        <begin position="13"/>
        <end position="86"/>
    </location>
</feature>
<dbReference type="Gene3D" id="3.30.450.20">
    <property type="entry name" value="PAS domain"/>
    <property type="match status" value="2"/>
</dbReference>
<feature type="domain" description="PAC" evidence="8">
    <location>
        <begin position="88"/>
        <end position="140"/>
    </location>
</feature>
<feature type="domain" description="PAC" evidence="8">
    <location>
        <begin position="216"/>
        <end position="268"/>
    </location>
</feature>
<dbReference type="InterPro" id="IPR005467">
    <property type="entry name" value="His_kinase_dom"/>
</dbReference>
<evidence type="ECO:0000259" key="5">
    <source>
        <dbReference type="PROSITE" id="PS50109"/>
    </source>
</evidence>
<dbReference type="EMBL" id="CP011409">
    <property type="protein sequence ID" value="AKZ64693.1"/>
    <property type="molecule type" value="Genomic_DNA"/>
</dbReference>
<evidence type="ECO:0000259" key="7">
    <source>
        <dbReference type="PROSITE" id="PS50112"/>
    </source>
</evidence>
<dbReference type="InterPro" id="IPR004358">
    <property type="entry name" value="Sig_transdc_His_kin-like_C"/>
</dbReference>
<dbReference type="SUPFAM" id="SSF47384">
    <property type="entry name" value="Homodimeric domain of signal transducing histidine kinase"/>
    <property type="match status" value="1"/>
</dbReference>
<dbReference type="Gene3D" id="3.40.50.2300">
    <property type="match status" value="1"/>
</dbReference>
<reference evidence="10" key="1">
    <citation type="journal article" date="2015" name="Genome Announc.">
        <title>Complete Genome Sequence of Herbaspirillum hiltneri N3 (DSM 17495), Isolated from Surface-Sterilized Wheat Roots.</title>
        <authorList>
            <person name="Guizelini D."/>
            <person name="Saizaki P.M."/>
            <person name="Coimbra N.A."/>
            <person name="Weiss V.A."/>
            <person name="Faoro H."/>
            <person name="Sfeir M.Z."/>
            <person name="Baura V.A."/>
            <person name="Monteiro R.A."/>
            <person name="Chubatsu L.S."/>
            <person name="Souza E.M."/>
            <person name="Cruz L.M."/>
            <person name="Pedrosa F.O."/>
            <person name="Raittz R.T."/>
            <person name="Marchaukoski J.N."/>
            <person name="Steffens M.B."/>
        </authorList>
    </citation>
    <scope>NUCLEOTIDE SEQUENCE [LARGE SCALE GENOMIC DNA]</scope>
    <source>
        <strain evidence="10">N3</strain>
    </source>
</reference>
<dbReference type="InterPro" id="IPR003661">
    <property type="entry name" value="HisK_dim/P_dom"/>
</dbReference>
<dbReference type="PRINTS" id="PR00344">
    <property type="entry name" value="BCTRLSENSOR"/>
</dbReference>
<dbReference type="InterPro" id="IPR000700">
    <property type="entry name" value="PAS-assoc_C"/>
</dbReference>
<dbReference type="EC" id="2.7.13.3" evidence="2"/>
<dbReference type="PANTHER" id="PTHR43065:SF49">
    <property type="entry name" value="HISTIDINE KINASE"/>
    <property type="match status" value="1"/>
</dbReference>
<sequence>MHSSQPAHLALTDAQRFQLIISAIRDYAIYMLDPQGKVTSWNKGAQQFTGYSSEDILGSHFSVFYPLPEREAGLPQRALDVALRDGKFEDEGWRLRKDGTTYWASSIIDPIIADDGELLGFAKITRDITEHKLAAQTLQASEQQFRMLVQGVTDYAIYMLSPEGKVTNWNAGAQRIKGYTAEEVIGTHFSNFYTETDRNDGLPERALMTAAEQGRYEQEGLRVRKDGSTFWAHVIVDAIRSELGDLIGFAKVTRDVTERRETALALARANAALFQSQKMEALGQLTGGVAHDFNNLLAVASSGLQLLTVQFPELENSRSMESIRRALSRGAILTQQLLSFARQQPLQPETHEVNTLIADFESVLRRAGNSSIQFDIRKHPTPVMVRLDATRFETSLLNLVVNATQAMPGGGKVTIATDKLTLRDKAVGTLPSGVYAKISVTDNGSGMTPEVQARVFEPFFTTKEAGQGTGLGLSQVYGFITQSGGEVTLSSEVGVGTCFTIYIPVDTDADAENAQNADKQRTETVLIVDDQLDLLDITAELFRTMGYEAYTATNGAEALEVLERAPQIDILFTDVIMPNSISGIELAQITRQRHPTTKIILASGHPFPALTSNQQLSKEFAFLNKPYQLADLARILRSKN</sequence>
<dbReference type="PROSITE" id="PS50112">
    <property type="entry name" value="PAS"/>
    <property type="match status" value="2"/>
</dbReference>
<dbReference type="InterPro" id="IPR000014">
    <property type="entry name" value="PAS"/>
</dbReference>
<dbReference type="Gene3D" id="3.30.565.10">
    <property type="entry name" value="Histidine kinase-like ATPase, C-terminal domain"/>
    <property type="match status" value="1"/>
</dbReference>
<dbReference type="SMART" id="SM00448">
    <property type="entry name" value="REC"/>
    <property type="match status" value="1"/>
</dbReference>
<evidence type="ECO:0000313" key="10">
    <source>
        <dbReference type="Proteomes" id="UP000063429"/>
    </source>
</evidence>
<dbReference type="InterPro" id="IPR036097">
    <property type="entry name" value="HisK_dim/P_sf"/>
</dbReference>
<evidence type="ECO:0000259" key="6">
    <source>
        <dbReference type="PROSITE" id="PS50110"/>
    </source>
</evidence>
<dbReference type="Pfam" id="PF00072">
    <property type="entry name" value="Response_reg"/>
    <property type="match status" value="1"/>
</dbReference>
<dbReference type="InterPro" id="IPR011006">
    <property type="entry name" value="CheY-like_superfamily"/>
</dbReference>
<gene>
    <name evidence="9" type="ORF">F506_20370</name>
</gene>